<proteinExistence type="predicted"/>
<sequence>MPIYLLTATDENGKRGTHRVDAEDSQDAYKKYESQGFVDIVLHNDDAAAAASAMFPSNPDMEKNLTAVDMA</sequence>
<evidence type="ECO:0000313" key="2">
    <source>
        <dbReference type="Proteomes" id="UP000318384"/>
    </source>
</evidence>
<name>A0A517WQY5_9PLAN</name>
<organism evidence="1 2">
    <name type="scientific">Gimesia aquarii</name>
    <dbReference type="NCBI Taxonomy" id="2527964"/>
    <lineage>
        <taxon>Bacteria</taxon>
        <taxon>Pseudomonadati</taxon>
        <taxon>Planctomycetota</taxon>
        <taxon>Planctomycetia</taxon>
        <taxon>Planctomycetales</taxon>
        <taxon>Planctomycetaceae</taxon>
        <taxon>Gimesia</taxon>
    </lineage>
</organism>
<reference evidence="1 2" key="1">
    <citation type="submission" date="2019-03" db="EMBL/GenBank/DDBJ databases">
        <title>Deep-cultivation of Planctomycetes and their phenomic and genomic characterization uncovers novel biology.</title>
        <authorList>
            <person name="Wiegand S."/>
            <person name="Jogler M."/>
            <person name="Boedeker C."/>
            <person name="Pinto D."/>
            <person name="Vollmers J."/>
            <person name="Rivas-Marin E."/>
            <person name="Kohn T."/>
            <person name="Peeters S.H."/>
            <person name="Heuer A."/>
            <person name="Rast P."/>
            <person name="Oberbeckmann S."/>
            <person name="Bunk B."/>
            <person name="Jeske O."/>
            <person name="Meyerdierks A."/>
            <person name="Storesund J.E."/>
            <person name="Kallscheuer N."/>
            <person name="Luecker S."/>
            <person name="Lage O.M."/>
            <person name="Pohl T."/>
            <person name="Merkel B.J."/>
            <person name="Hornburger P."/>
            <person name="Mueller R.-W."/>
            <person name="Bruemmer F."/>
            <person name="Labrenz M."/>
            <person name="Spormann A.M."/>
            <person name="Op den Camp H."/>
            <person name="Overmann J."/>
            <person name="Amann R."/>
            <person name="Jetten M.S.M."/>
            <person name="Mascher T."/>
            <person name="Medema M.H."/>
            <person name="Devos D.P."/>
            <person name="Kaster A.-K."/>
            <person name="Ovreas L."/>
            <person name="Rohde M."/>
            <person name="Galperin M.Y."/>
            <person name="Jogler C."/>
        </authorList>
    </citation>
    <scope>NUCLEOTIDE SEQUENCE [LARGE SCALE GENOMIC DNA]</scope>
    <source>
        <strain evidence="1 2">V202</strain>
    </source>
</reference>
<evidence type="ECO:0000313" key="1">
    <source>
        <dbReference type="EMBL" id="QDU07672.1"/>
    </source>
</evidence>
<accession>A0A517WQY5</accession>
<gene>
    <name evidence="1" type="ORF">V202x_10320</name>
</gene>
<dbReference type="RefSeq" id="WP_145171784.1">
    <property type="nucleotide sequence ID" value="NZ_CP037422.1"/>
</dbReference>
<dbReference type="AlphaFoldDB" id="A0A517WQY5"/>
<dbReference type="EMBL" id="CP037422">
    <property type="protein sequence ID" value="QDU07672.1"/>
    <property type="molecule type" value="Genomic_DNA"/>
</dbReference>
<dbReference type="Proteomes" id="UP000318384">
    <property type="component" value="Chromosome"/>
</dbReference>
<keyword evidence="2" id="KW-1185">Reference proteome</keyword>
<protein>
    <submittedName>
        <fullName evidence="1">Uncharacterized protein</fullName>
    </submittedName>
</protein>